<comment type="catalytic activity">
    <reaction evidence="1">
        <text>ATP + protein L-histidine = ADP + protein N-phospho-L-histidine.</text>
        <dbReference type="EC" id="2.7.13.3"/>
    </reaction>
</comment>
<dbReference type="SUPFAM" id="SSF158472">
    <property type="entry name" value="HAMP domain-like"/>
    <property type="match status" value="1"/>
</dbReference>
<name>A0A4S4FTP8_9MICO</name>
<evidence type="ECO:0000256" key="6">
    <source>
        <dbReference type="ARBA" id="ARBA00022692"/>
    </source>
</evidence>
<organism evidence="14 15">
    <name type="scientific">Orlajensenia flava</name>
    <dbReference type="NCBI Taxonomy" id="2565934"/>
    <lineage>
        <taxon>Bacteria</taxon>
        <taxon>Bacillati</taxon>
        <taxon>Actinomycetota</taxon>
        <taxon>Actinomycetes</taxon>
        <taxon>Micrococcales</taxon>
        <taxon>Microbacteriaceae</taxon>
        <taxon>Orlajensenia</taxon>
    </lineage>
</organism>
<dbReference type="InterPro" id="IPR003661">
    <property type="entry name" value="HisK_dim/P_dom"/>
</dbReference>
<dbReference type="AlphaFoldDB" id="A0A4S4FTP8"/>
<protein>
    <recommendedName>
        <fullName evidence="3">histidine kinase</fullName>
        <ecNumber evidence="3">2.7.13.3</ecNumber>
    </recommendedName>
</protein>
<evidence type="ECO:0000259" key="13">
    <source>
        <dbReference type="PROSITE" id="PS50885"/>
    </source>
</evidence>
<dbReference type="CDD" id="cd06225">
    <property type="entry name" value="HAMP"/>
    <property type="match status" value="1"/>
</dbReference>
<dbReference type="EC" id="2.7.13.3" evidence="3"/>
<dbReference type="InterPro" id="IPR050428">
    <property type="entry name" value="TCS_sensor_his_kinase"/>
</dbReference>
<evidence type="ECO:0000313" key="15">
    <source>
        <dbReference type="Proteomes" id="UP000307380"/>
    </source>
</evidence>
<dbReference type="Pfam" id="PF02518">
    <property type="entry name" value="HATPase_c"/>
    <property type="match status" value="1"/>
</dbReference>
<comment type="subcellular location">
    <subcellularLocation>
        <location evidence="2">Cell membrane</location>
    </subcellularLocation>
</comment>
<sequence length="450" mass="46388">MTQPRFGIRARITGGSLLIAIAFSIVAGVILYSQIRRIAEEGGIGVLRADAAPYEDAVRNGATLGTPGPGEFIAVVDASGATVVDSLPDPVSDALDEVLAGPGATHTETFEGTSYLVRDAEVEGVGGDWHVVSARNAAPQQAVIDSMTVLLVVAIAGIDVALGAASWVLTTIALRPVRRMRATAEVLAREGGDETLPAGPPEDEIAELARTLNTLIVRLRSAAERERQIVSDASHELRTPIAIVRTQLEVARADASSVEQLTDDIGRAELALARLSNLADDLLELSRIDATPRGGSASVGELSTALTDATDRARLRTIGRDIAVDYDDTSAGDPARRVGLGATDAGRVLDNLVSNALAAIGEDGTVELSLRAADSGIELSVSDTGGGMEPSFAARAFERFSRADGARTGSGAGLGLAIVDGLVTAAGGSIELRNRPGDGLTVVVTLPVLG</sequence>
<dbReference type="SMART" id="SM00304">
    <property type="entry name" value="HAMP"/>
    <property type="match status" value="1"/>
</dbReference>
<proteinExistence type="predicted"/>
<keyword evidence="8 11" id="KW-1133">Transmembrane helix</keyword>
<evidence type="ECO:0000259" key="12">
    <source>
        <dbReference type="PROSITE" id="PS50109"/>
    </source>
</evidence>
<dbReference type="PANTHER" id="PTHR45436">
    <property type="entry name" value="SENSOR HISTIDINE KINASE YKOH"/>
    <property type="match status" value="1"/>
</dbReference>
<evidence type="ECO:0000256" key="2">
    <source>
        <dbReference type="ARBA" id="ARBA00004236"/>
    </source>
</evidence>
<dbReference type="GO" id="GO:0005886">
    <property type="term" value="C:plasma membrane"/>
    <property type="evidence" value="ECO:0007669"/>
    <property type="project" value="UniProtKB-SubCell"/>
</dbReference>
<dbReference type="Proteomes" id="UP000307380">
    <property type="component" value="Unassembled WGS sequence"/>
</dbReference>
<dbReference type="SMART" id="SM00387">
    <property type="entry name" value="HATPase_c"/>
    <property type="match status" value="1"/>
</dbReference>
<dbReference type="InterPro" id="IPR036890">
    <property type="entry name" value="HATPase_C_sf"/>
</dbReference>
<evidence type="ECO:0000256" key="7">
    <source>
        <dbReference type="ARBA" id="ARBA00022777"/>
    </source>
</evidence>
<feature type="transmembrane region" description="Helical" evidence="11">
    <location>
        <begin position="149"/>
        <end position="174"/>
    </location>
</feature>
<dbReference type="InterPro" id="IPR003660">
    <property type="entry name" value="HAMP_dom"/>
</dbReference>
<dbReference type="PANTHER" id="PTHR45436:SF5">
    <property type="entry name" value="SENSOR HISTIDINE KINASE TRCS"/>
    <property type="match status" value="1"/>
</dbReference>
<feature type="transmembrane region" description="Helical" evidence="11">
    <location>
        <begin position="12"/>
        <end position="32"/>
    </location>
</feature>
<dbReference type="OrthoDB" id="9786919at2"/>
<dbReference type="InterPro" id="IPR005467">
    <property type="entry name" value="His_kinase_dom"/>
</dbReference>
<dbReference type="InterPro" id="IPR004358">
    <property type="entry name" value="Sig_transdc_His_kin-like_C"/>
</dbReference>
<keyword evidence="15" id="KW-1185">Reference proteome</keyword>
<evidence type="ECO:0000256" key="11">
    <source>
        <dbReference type="SAM" id="Phobius"/>
    </source>
</evidence>
<dbReference type="Pfam" id="PF00672">
    <property type="entry name" value="HAMP"/>
    <property type="match status" value="1"/>
</dbReference>
<evidence type="ECO:0000256" key="4">
    <source>
        <dbReference type="ARBA" id="ARBA00022553"/>
    </source>
</evidence>
<dbReference type="Gene3D" id="6.10.340.10">
    <property type="match status" value="1"/>
</dbReference>
<dbReference type="Pfam" id="PF00512">
    <property type="entry name" value="HisKA"/>
    <property type="match status" value="1"/>
</dbReference>
<dbReference type="Gene3D" id="3.30.565.10">
    <property type="entry name" value="Histidine kinase-like ATPase, C-terminal domain"/>
    <property type="match status" value="1"/>
</dbReference>
<dbReference type="SMART" id="SM00388">
    <property type="entry name" value="HisKA"/>
    <property type="match status" value="1"/>
</dbReference>
<dbReference type="PROSITE" id="PS50885">
    <property type="entry name" value="HAMP"/>
    <property type="match status" value="1"/>
</dbReference>
<dbReference type="Gene3D" id="1.10.287.130">
    <property type="match status" value="1"/>
</dbReference>
<evidence type="ECO:0000256" key="9">
    <source>
        <dbReference type="ARBA" id="ARBA00023012"/>
    </source>
</evidence>
<evidence type="ECO:0000256" key="3">
    <source>
        <dbReference type="ARBA" id="ARBA00012438"/>
    </source>
</evidence>
<dbReference type="GO" id="GO:0000155">
    <property type="term" value="F:phosphorelay sensor kinase activity"/>
    <property type="evidence" value="ECO:0007669"/>
    <property type="project" value="InterPro"/>
</dbReference>
<accession>A0A4S4FTP8</accession>
<evidence type="ECO:0000313" key="14">
    <source>
        <dbReference type="EMBL" id="THG34149.1"/>
    </source>
</evidence>
<dbReference type="EMBL" id="SSSN01000006">
    <property type="protein sequence ID" value="THG34149.1"/>
    <property type="molecule type" value="Genomic_DNA"/>
</dbReference>
<dbReference type="SUPFAM" id="SSF47384">
    <property type="entry name" value="Homodimeric domain of signal transducing histidine kinase"/>
    <property type="match status" value="1"/>
</dbReference>
<dbReference type="CDD" id="cd00075">
    <property type="entry name" value="HATPase"/>
    <property type="match status" value="1"/>
</dbReference>
<reference evidence="14 15" key="1">
    <citation type="submission" date="2019-04" db="EMBL/GenBank/DDBJ databases">
        <authorList>
            <person name="Jiang L."/>
        </authorList>
    </citation>
    <scope>NUCLEOTIDE SEQUENCE [LARGE SCALE GENOMIC DNA]</scope>
    <source>
        <strain evidence="14 15">YIM 131861</strain>
    </source>
</reference>
<dbReference type="CDD" id="cd00082">
    <property type="entry name" value="HisKA"/>
    <property type="match status" value="1"/>
</dbReference>
<evidence type="ECO:0000256" key="5">
    <source>
        <dbReference type="ARBA" id="ARBA00022679"/>
    </source>
</evidence>
<keyword evidence="5" id="KW-0808">Transferase</keyword>
<keyword evidence="6 11" id="KW-0812">Transmembrane</keyword>
<feature type="domain" description="HAMP" evidence="13">
    <location>
        <begin position="171"/>
        <end position="224"/>
    </location>
</feature>
<dbReference type="PRINTS" id="PR00344">
    <property type="entry name" value="BCTRLSENSOR"/>
</dbReference>
<keyword evidence="7 14" id="KW-0418">Kinase</keyword>
<dbReference type="PROSITE" id="PS50109">
    <property type="entry name" value="HIS_KIN"/>
    <property type="match status" value="1"/>
</dbReference>
<gene>
    <name evidence="14" type="ORF">E6C70_10045</name>
</gene>
<dbReference type="InterPro" id="IPR003594">
    <property type="entry name" value="HATPase_dom"/>
</dbReference>
<evidence type="ECO:0000256" key="8">
    <source>
        <dbReference type="ARBA" id="ARBA00022989"/>
    </source>
</evidence>
<dbReference type="InterPro" id="IPR036097">
    <property type="entry name" value="HisK_dim/P_sf"/>
</dbReference>
<dbReference type="RefSeq" id="WP_136424422.1">
    <property type="nucleotide sequence ID" value="NZ_SSSN01000006.1"/>
</dbReference>
<evidence type="ECO:0000256" key="10">
    <source>
        <dbReference type="ARBA" id="ARBA00023136"/>
    </source>
</evidence>
<evidence type="ECO:0000256" key="1">
    <source>
        <dbReference type="ARBA" id="ARBA00000085"/>
    </source>
</evidence>
<keyword evidence="9" id="KW-0902">Two-component regulatory system</keyword>
<comment type="caution">
    <text evidence="14">The sequence shown here is derived from an EMBL/GenBank/DDBJ whole genome shotgun (WGS) entry which is preliminary data.</text>
</comment>
<keyword evidence="10 11" id="KW-0472">Membrane</keyword>
<dbReference type="SUPFAM" id="SSF55874">
    <property type="entry name" value="ATPase domain of HSP90 chaperone/DNA topoisomerase II/histidine kinase"/>
    <property type="match status" value="1"/>
</dbReference>
<keyword evidence="4" id="KW-0597">Phosphoprotein</keyword>
<feature type="domain" description="Histidine kinase" evidence="12">
    <location>
        <begin position="232"/>
        <end position="450"/>
    </location>
</feature>